<dbReference type="InterPro" id="IPR032710">
    <property type="entry name" value="NTF2-like_dom_sf"/>
</dbReference>
<evidence type="ECO:0000259" key="1">
    <source>
        <dbReference type="Pfam" id="PF12680"/>
    </source>
</evidence>
<dbReference type="Proteomes" id="UP000199202">
    <property type="component" value="Unassembled WGS sequence"/>
</dbReference>
<organism evidence="2 3">
    <name type="scientific">Nonomuraea jiangxiensis</name>
    <dbReference type="NCBI Taxonomy" id="633440"/>
    <lineage>
        <taxon>Bacteria</taxon>
        <taxon>Bacillati</taxon>
        <taxon>Actinomycetota</taxon>
        <taxon>Actinomycetes</taxon>
        <taxon>Streptosporangiales</taxon>
        <taxon>Streptosporangiaceae</taxon>
        <taxon>Nonomuraea</taxon>
    </lineage>
</organism>
<keyword evidence="3" id="KW-1185">Reference proteome</keyword>
<dbReference type="Gene3D" id="3.10.450.50">
    <property type="match status" value="1"/>
</dbReference>
<accession>A0A1G9CEA1</accession>
<name>A0A1G9CEA1_9ACTN</name>
<reference evidence="2 3" key="1">
    <citation type="submission" date="2016-10" db="EMBL/GenBank/DDBJ databases">
        <authorList>
            <person name="de Groot N.N."/>
        </authorList>
    </citation>
    <scope>NUCLEOTIDE SEQUENCE [LARGE SCALE GENOMIC DNA]</scope>
    <source>
        <strain evidence="2 3">CGMCC 4.6533</strain>
    </source>
</reference>
<dbReference type="OrthoDB" id="8526151at2"/>
<sequence length="116" mass="13596">MVEPGPWIDGYVRAWNSNDPDEIAALFTEGATYYTEPYSQPWRGRDDIVAKWLQRQDKPGEATFEWHPVTMTDDASVIQGVTTYPDKTYSNLWVIRFASDGRCQEFTEWWMRHDAK</sequence>
<feature type="domain" description="SnoaL-like" evidence="1">
    <location>
        <begin position="10"/>
        <end position="103"/>
    </location>
</feature>
<gene>
    <name evidence="2" type="ORF">SAMN05421869_116149</name>
</gene>
<proteinExistence type="predicted"/>
<dbReference type="Pfam" id="PF12680">
    <property type="entry name" value="SnoaL_2"/>
    <property type="match status" value="1"/>
</dbReference>
<dbReference type="SUPFAM" id="SSF54427">
    <property type="entry name" value="NTF2-like"/>
    <property type="match status" value="1"/>
</dbReference>
<dbReference type="EMBL" id="FNDJ01000016">
    <property type="protein sequence ID" value="SDK49990.1"/>
    <property type="molecule type" value="Genomic_DNA"/>
</dbReference>
<evidence type="ECO:0000313" key="2">
    <source>
        <dbReference type="EMBL" id="SDK49990.1"/>
    </source>
</evidence>
<dbReference type="InterPro" id="IPR037401">
    <property type="entry name" value="SnoaL-like"/>
</dbReference>
<dbReference type="RefSeq" id="WP_090940226.1">
    <property type="nucleotide sequence ID" value="NZ_FNDJ01000016.1"/>
</dbReference>
<protein>
    <recommendedName>
        <fullName evidence="1">SnoaL-like domain-containing protein</fullName>
    </recommendedName>
</protein>
<evidence type="ECO:0000313" key="3">
    <source>
        <dbReference type="Proteomes" id="UP000199202"/>
    </source>
</evidence>
<dbReference type="AlphaFoldDB" id="A0A1G9CEA1"/>
<dbReference type="STRING" id="633440.SAMN05421869_116149"/>